<dbReference type="AlphaFoldDB" id="A0A133VQ64"/>
<proteinExistence type="predicted"/>
<organism evidence="1 2">
    <name type="scientific">candidate division MSBL1 archaeon SCGC-AAA382N08</name>
    <dbReference type="NCBI Taxonomy" id="1698285"/>
    <lineage>
        <taxon>Archaea</taxon>
        <taxon>Methanobacteriati</taxon>
        <taxon>Methanobacteriota</taxon>
        <taxon>candidate division MSBL1</taxon>
    </lineage>
</organism>
<dbReference type="Proteomes" id="UP000070175">
    <property type="component" value="Unassembled WGS sequence"/>
</dbReference>
<accession>A0A133VQ64</accession>
<reference evidence="1 2" key="1">
    <citation type="journal article" date="2016" name="Sci. Rep.">
        <title>Metabolic traits of an uncultured archaeal lineage -MSBL1- from brine pools of the Red Sea.</title>
        <authorList>
            <person name="Mwirichia R."/>
            <person name="Alam I."/>
            <person name="Rashid M."/>
            <person name="Vinu M."/>
            <person name="Ba-Alawi W."/>
            <person name="Anthony Kamau A."/>
            <person name="Kamanda Ngugi D."/>
            <person name="Goker M."/>
            <person name="Klenk H.P."/>
            <person name="Bajic V."/>
            <person name="Stingl U."/>
        </authorList>
    </citation>
    <scope>NUCLEOTIDE SEQUENCE [LARGE SCALE GENOMIC DNA]</scope>
    <source>
        <strain evidence="1">SCGC-AAA382N08</strain>
    </source>
</reference>
<evidence type="ECO:0000313" key="1">
    <source>
        <dbReference type="EMBL" id="KXB08557.1"/>
    </source>
</evidence>
<name>A0A133VQ64_9EURY</name>
<sequence>MSSVDKLQVQKLLAKGDSIQMGDNESVALRLKYTGSGSVSSVTVTTATKIALTTSEDSGLDFTFATYSTVGSLVDAINEVSYWEAKTLDALRSTSTTSSELSSASKNTQIGENNVYDVVINNSNLIANIIRLTYDRGFQQAIMKKGHRVKMNELVYNETLGGTSSLDIYEVDSSGTEILKLSGSPTSGTETTLNFANGEVALTPDYDKDLVVKISDDTSITGWMRVVYTKE</sequence>
<protein>
    <submittedName>
        <fullName evidence="1">Uncharacterized protein</fullName>
    </submittedName>
</protein>
<evidence type="ECO:0000313" key="2">
    <source>
        <dbReference type="Proteomes" id="UP000070175"/>
    </source>
</evidence>
<keyword evidence="2" id="KW-1185">Reference proteome</keyword>
<comment type="caution">
    <text evidence="1">The sequence shown here is derived from an EMBL/GenBank/DDBJ whole genome shotgun (WGS) entry which is preliminary data.</text>
</comment>
<gene>
    <name evidence="1" type="ORF">AKJ56_01005</name>
</gene>
<dbReference type="EMBL" id="LHYJ01000010">
    <property type="protein sequence ID" value="KXB08557.1"/>
    <property type="molecule type" value="Genomic_DNA"/>
</dbReference>